<reference evidence="1" key="1">
    <citation type="journal article" date="2020" name="Stud. Mycol.">
        <title>101 Dothideomycetes genomes: a test case for predicting lifestyles and emergence of pathogens.</title>
        <authorList>
            <person name="Haridas S."/>
            <person name="Albert R."/>
            <person name="Binder M."/>
            <person name="Bloem J."/>
            <person name="Labutti K."/>
            <person name="Salamov A."/>
            <person name="Andreopoulos B."/>
            <person name="Baker S."/>
            <person name="Barry K."/>
            <person name="Bills G."/>
            <person name="Bluhm B."/>
            <person name="Cannon C."/>
            <person name="Castanera R."/>
            <person name="Culley D."/>
            <person name="Daum C."/>
            <person name="Ezra D."/>
            <person name="Gonzalez J."/>
            <person name="Henrissat B."/>
            <person name="Kuo A."/>
            <person name="Liang C."/>
            <person name="Lipzen A."/>
            <person name="Lutzoni F."/>
            <person name="Magnuson J."/>
            <person name="Mondo S."/>
            <person name="Nolan M."/>
            <person name="Ohm R."/>
            <person name="Pangilinan J."/>
            <person name="Park H.-J."/>
            <person name="Ramirez L."/>
            <person name="Alfaro M."/>
            <person name="Sun H."/>
            <person name="Tritt A."/>
            <person name="Yoshinaga Y."/>
            <person name="Zwiers L.-H."/>
            <person name="Turgeon B."/>
            <person name="Goodwin S."/>
            <person name="Spatafora J."/>
            <person name="Crous P."/>
            <person name="Grigoriev I."/>
        </authorList>
    </citation>
    <scope>NUCLEOTIDE SEQUENCE</scope>
    <source>
        <strain evidence="1">CBS 107.79</strain>
    </source>
</reference>
<sequence>MEPFRFLDPPKDLRLMVYERLTIQTRHMPALDCFQTDFTIVYRVVPGIEIFATCRQINDEAGAILYARLRSIIAIPPQIILDYTRTSFLIYDGFNRDGDHDLAAMLKDA</sequence>
<proteinExistence type="predicted"/>
<dbReference type="EMBL" id="ML976674">
    <property type="protein sequence ID" value="KAF1974473.1"/>
    <property type="molecule type" value="Genomic_DNA"/>
</dbReference>
<protein>
    <submittedName>
        <fullName evidence="1">Uncharacterized protein</fullName>
    </submittedName>
</protein>
<gene>
    <name evidence="1" type="ORF">BU23DRAFT_94113</name>
</gene>
<accession>A0A6A5VAL6</accession>
<evidence type="ECO:0000313" key="2">
    <source>
        <dbReference type="Proteomes" id="UP000800036"/>
    </source>
</evidence>
<name>A0A6A5VAL6_9PLEO</name>
<organism evidence="1 2">
    <name type="scientific">Bimuria novae-zelandiae CBS 107.79</name>
    <dbReference type="NCBI Taxonomy" id="1447943"/>
    <lineage>
        <taxon>Eukaryota</taxon>
        <taxon>Fungi</taxon>
        <taxon>Dikarya</taxon>
        <taxon>Ascomycota</taxon>
        <taxon>Pezizomycotina</taxon>
        <taxon>Dothideomycetes</taxon>
        <taxon>Pleosporomycetidae</taxon>
        <taxon>Pleosporales</taxon>
        <taxon>Massarineae</taxon>
        <taxon>Didymosphaeriaceae</taxon>
        <taxon>Bimuria</taxon>
    </lineage>
</organism>
<dbReference type="AlphaFoldDB" id="A0A6A5VAL6"/>
<evidence type="ECO:0000313" key="1">
    <source>
        <dbReference type="EMBL" id="KAF1974473.1"/>
    </source>
</evidence>
<keyword evidence="2" id="KW-1185">Reference proteome</keyword>
<dbReference type="OrthoDB" id="5314997at2759"/>
<dbReference type="Proteomes" id="UP000800036">
    <property type="component" value="Unassembled WGS sequence"/>
</dbReference>